<dbReference type="SUPFAM" id="SSF52540">
    <property type="entry name" value="P-loop containing nucleoside triphosphate hydrolases"/>
    <property type="match status" value="1"/>
</dbReference>
<dbReference type="RefSeq" id="XP_007801045.1">
    <property type="nucleotide sequence ID" value="XM_007802854.1"/>
</dbReference>
<dbReference type="PANTHER" id="PTHR10887:SF322">
    <property type="entry name" value="HELICASE MOV-10"/>
    <property type="match status" value="1"/>
</dbReference>
<keyword evidence="1" id="KW-0067">ATP-binding</keyword>
<dbReference type="EMBL" id="KE720961">
    <property type="protein sequence ID" value="ERF73272.1"/>
    <property type="molecule type" value="Genomic_DNA"/>
</dbReference>
<feature type="compositionally biased region" description="Acidic residues" evidence="2">
    <location>
        <begin position="991"/>
        <end position="1010"/>
    </location>
</feature>
<keyword evidence="1" id="KW-0378">Hydrolase</keyword>
<evidence type="ECO:0000259" key="3">
    <source>
        <dbReference type="Pfam" id="PF13086"/>
    </source>
</evidence>
<dbReference type="GeneID" id="19238152"/>
<dbReference type="OMA" id="LYYFDEC"/>
<feature type="compositionally biased region" description="Basic and acidic residues" evidence="2">
    <location>
        <begin position="1019"/>
        <end position="1034"/>
    </location>
</feature>
<accession>U1G789</accession>
<dbReference type="GO" id="GO:0035194">
    <property type="term" value="P:regulatory ncRNA-mediated post-transcriptional gene silencing"/>
    <property type="evidence" value="ECO:0007669"/>
    <property type="project" value="TreeGrafter"/>
</dbReference>
<sequence length="1083" mass="119898">MPGNGEKRDSAPSHLILPSRNSTAIPIKSPQTLNAKPSRTPSPKKETFPPPRRSCYDAIPPVPGSIPTQASPFGIFPTGSGEHNDPAGIAKDGQQASKNPLDGSQLPLSSLNNPSNKTLFDIYAPSYIPLWLRAVNESIAVPRFCSSPNTINFTEYIGSFAGRLVLQPLAPVQLPAIHSVPVVESVSPDSLTAENYAAYFREALQNEIAAQATELRYSNIFAAPFELQDPVQQLFRVKIPGIRENSPRIDLGDVVLVRPLFHRSDVQELTEVWSASGGGKERGLCAPAFAGLEFHAIVWGVARPKEEVHLRVDGLTQRTCNIMFAVQEHQTTPVARSIACTAEALRASRSAMAKSNWLSRMLFPTPFDAVVQSTLPRGTFPDMKWFDTQLNYEQQKAVSAVVDLSFGNVPYLISGPPGTGKTKTIVEITLQLLQRPQHPATGQGSPQQAPHILLCAPSDPAADTLASRLASSLTPAELFRLNGWSRSFPEVPGRLLPYSYVDKDLFSLPSFERIMSYKVVVTTCRDADMLVRARLTNEALGYLARSTLRAVAPSAHAAVNELQLLHWTALLVDEAAQATEPEALIPLMVVTPSIESQVNTQVLSSLPQFIMAGDEYQLGPRLYSGCTSALSTSLFARLFSRAFYAQHPLSRQKGCPRLTASMLPMNRPAFTNLFRNYRSHPAILSVPSQLFYGDTLIPEKNTLSDIIRTWPGWKSPHGWPVLFVQNTTPDTVESVLSGNGLGAGALYNYGEIMKALRLVQKLLEHHTIDYQLSEHIRQDEIVVISPFKAQVHLLRKTFRENNLYGVNIGPLEAFQGLESRIVVLCTTRTRRGVDDNAARFVKDDQERGIGVIGQPKRFNVAITRAKEGLVVLGDPETLTVEGDPCWEAFISFCARNGCLVSQNKESSDLGWSEKFTDQERFKKGRLENALVFAVDLKMREAARTERKGFGYPESPTTRRRKGVSLKGQMLTTDDEMWKRGLQMAEDIQESTLLEDEDEDQQAEKEQEESPDPWNSERYPASRKEELTRKDRLTEESLGASPTLTAITAKSNVEGEKRVFSSEGAKEFDRDPKAEFEKMDCATQ</sequence>
<dbReference type="InterPro" id="IPR047187">
    <property type="entry name" value="SF1_C_Upf1"/>
</dbReference>
<dbReference type="CDD" id="cd18808">
    <property type="entry name" value="SF1_C_Upf1"/>
    <property type="match status" value="1"/>
</dbReference>
<dbReference type="OrthoDB" id="6513042at2759"/>
<organism evidence="5 6">
    <name type="scientific">Endocarpon pusillum (strain Z07020 / HMAS-L-300199)</name>
    <name type="common">Lichen-forming fungus</name>
    <dbReference type="NCBI Taxonomy" id="1263415"/>
    <lineage>
        <taxon>Eukaryota</taxon>
        <taxon>Fungi</taxon>
        <taxon>Dikarya</taxon>
        <taxon>Ascomycota</taxon>
        <taxon>Pezizomycotina</taxon>
        <taxon>Eurotiomycetes</taxon>
        <taxon>Chaetothyriomycetidae</taxon>
        <taxon>Verrucariales</taxon>
        <taxon>Verrucariaceae</taxon>
        <taxon>Endocarpon</taxon>
    </lineage>
</organism>
<feature type="region of interest" description="Disordered" evidence="2">
    <location>
        <begin position="991"/>
        <end position="1083"/>
    </location>
</feature>
<evidence type="ECO:0000259" key="4">
    <source>
        <dbReference type="Pfam" id="PF13087"/>
    </source>
</evidence>
<dbReference type="Proteomes" id="UP000019373">
    <property type="component" value="Unassembled WGS sequence"/>
</dbReference>
<feature type="region of interest" description="Disordered" evidence="2">
    <location>
        <begin position="946"/>
        <end position="969"/>
    </location>
</feature>
<feature type="region of interest" description="Disordered" evidence="2">
    <location>
        <begin position="1"/>
        <end position="110"/>
    </location>
</feature>
<feature type="domain" description="DNA2/NAM7 helicase-like C-terminal" evidence="4">
    <location>
        <begin position="668"/>
        <end position="875"/>
    </location>
</feature>
<dbReference type="Gene3D" id="3.40.50.300">
    <property type="entry name" value="P-loop containing nucleotide triphosphate hydrolases"/>
    <property type="match status" value="2"/>
</dbReference>
<feature type="domain" description="DNA2/NAM7 helicase helicase" evidence="3">
    <location>
        <begin position="389"/>
        <end position="471"/>
    </location>
</feature>
<feature type="compositionally biased region" description="Basic and acidic residues" evidence="2">
    <location>
        <begin position="1"/>
        <end position="11"/>
    </location>
</feature>
<dbReference type="Pfam" id="PF13087">
    <property type="entry name" value="AAA_12"/>
    <property type="match status" value="1"/>
</dbReference>
<gene>
    <name evidence="5" type="ORF">EPUS_03104</name>
</gene>
<evidence type="ECO:0000313" key="6">
    <source>
        <dbReference type="Proteomes" id="UP000019373"/>
    </source>
</evidence>
<protein>
    <submittedName>
        <fullName evidence="5">Uncharacterized protein</fullName>
    </submittedName>
</protein>
<proteinExistence type="predicted"/>
<dbReference type="InterPro" id="IPR041679">
    <property type="entry name" value="DNA2/NAM7-like_C"/>
</dbReference>
<dbReference type="PANTHER" id="PTHR10887">
    <property type="entry name" value="DNA2/NAM7 HELICASE FAMILY"/>
    <property type="match status" value="1"/>
</dbReference>
<evidence type="ECO:0000256" key="2">
    <source>
        <dbReference type="SAM" id="MobiDB-lite"/>
    </source>
</evidence>
<dbReference type="GO" id="GO:0004386">
    <property type="term" value="F:helicase activity"/>
    <property type="evidence" value="ECO:0007669"/>
    <property type="project" value="InterPro"/>
</dbReference>
<evidence type="ECO:0000256" key="1">
    <source>
        <dbReference type="ARBA" id="ARBA00022806"/>
    </source>
</evidence>
<keyword evidence="1" id="KW-0347">Helicase</keyword>
<keyword evidence="1" id="KW-0547">Nucleotide-binding</keyword>
<dbReference type="InterPro" id="IPR041677">
    <property type="entry name" value="DNA2/NAM7_AAA_11"/>
</dbReference>
<dbReference type="eggNOG" id="KOG1804">
    <property type="taxonomic scope" value="Eukaryota"/>
</dbReference>
<feature type="compositionally biased region" description="Polar residues" evidence="2">
    <location>
        <begin position="1039"/>
        <end position="1050"/>
    </location>
</feature>
<keyword evidence="6" id="KW-1185">Reference proteome</keyword>
<reference evidence="6" key="1">
    <citation type="journal article" date="2014" name="BMC Genomics">
        <title>Genome characteristics reveal the impact of lichenization on lichen-forming fungus Endocarpon pusillum Hedwig (Verrucariales, Ascomycota).</title>
        <authorList>
            <person name="Wang Y.-Y."/>
            <person name="Liu B."/>
            <person name="Zhang X.-Y."/>
            <person name="Zhou Q.-M."/>
            <person name="Zhang T."/>
            <person name="Li H."/>
            <person name="Yu Y.-F."/>
            <person name="Zhang X.-L."/>
            <person name="Hao X.-Y."/>
            <person name="Wang M."/>
            <person name="Wang L."/>
            <person name="Wei J.-C."/>
        </authorList>
    </citation>
    <scope>NUCLEOTIDE SEQUENCE [LARGE SCALE GENOMIC DNA]</scope>
    <source>
        <strain evidence="6">Z07020 / HMAS-L-300199</strain>
    </source>
</reference>
<dbReference type="InterPro" id="IPR027417">
    <property type="entry name" value="P-loop_NTPase"/>
</dbReference>
<feature type="compositionally biased region" description="Basic and acidic residues" evidence="2">
    <location>
        <begin position="1052"/>
        <end position="1083"/>
    </location>
</feature>
<dbReference type="Pfam" id="PF13086">
    <property type="entry name" value="AAA_11"/>
    <property type="match status" value="1"/>
</dbReference>
<feature type="compositionally biased region" description="Polar residues" evidence="2">
    <location>
        <begin position="19"/>
        <end position="41"/>
    </location>
</feature>
<dbReference type="HOGENOM" id="CLU_001666_7_1_1"/>
<dbReference type="AlphaFoldDB" id="U1G789"/>
<evidence type="ECO:0000313" key="5">
    <source>
        <dbReference type="EMBL" id="ERF73272.1"/>
    </source>
</evidence>
<name>U1G789_ENDPU</name>
<dbReference type="InterPro" id="IPR045055">
    <property type="entry name" value="DNA2/NAM7-like"/>
</dbReference>
<dbReference type="GO" id="GO:0005829">
    <property type="term" value="C:cytosol"/>
    <property type="evidence" value="ECO:0007669"/>
    <property type="project" value="TreeGrafter"/>
</dbReference>